<dbReference type="Gene3D" id="1.10.287.950">
    <property type="entry name" value="Methyl-accepting chemotaxis protein"/>
    <property type="match status" value="1"/>
</dbReference>
<protein>
    <submittedName>
        <fullName evidence="9">Methyl-accepting chemotaxis protein</fullName>
    </submittedName>
</protein>
<sequence length="531" mass="55402">MGKHLSISRRLVLGFLVVVLAMVGLTGIGVWRVETINAHLTTINDLNSVKQRYAINFRGSVHDRAIALRDVVLSTTPAELQQEVDLIAELADKYTASAGPMDELFADAANVGDDEVAALAEIKRIEAATLPLIDQVVSLMSSGQGAAALQLLTEQAKPLFVEWLAAINVLIDMEEAMNATLSDEARGIASGFLLTMVLICAAAAVLATLIAWRITRGITRPLAEAESAFVAVAGGDLTRRLEVRSGDEIGRMARSTNTALESLSRLMAGFSTAIGALTAASARVEDLSRQISSGAEESSAQAAVVAAAAGDVSRSVQTVATGSEQMGVSIREIAHNATEAASVAGRAVTAVGTTTETVSRLGESSRTIGEVVKVISSIAEQTNLLALNATIEAARAGDAGKGFAVVANEVKELSQETARATEDIARRVEAIQADTGSAVTAIAEVAEVISRINDYQTTIAAAVEEQTATTTEMNRNVAEAATGSEQIATGIDDVAAVARSTTEHVGASWEAAQELAAVSTRLREMVGGFRF</sequence>
<evidence type="ECO:0000256" key="6">
    <source>
        <dbReference type="SAM" id="Phobius"/>
    </source>
</evidence>
<feature type="transmembrane region" description="Helical" evidence="6">
    <location>
        <begin position="12"/>
        <end position="31"/>
    </location>
</feature>
<feature type="transmembrane region" description="Helical" evidence="6">
    <location>
        <begin position="188"/>
        <end position="212"/>
    </location>
</feature>
<dbReference type="RefSeq" id="WP_172442595.1">
    <property type="nucleotide sequence ID" value="NZ_JACHXB010000008.1"/>
</dbReference>
<dbReference type="InterPro" id="IPR003660">
    <property type="entry name" value="HAMP_dom"/>
</dbReference>
<keyword evidence="10" id="KW-1185">Reference proteome</keyword>
<dbReference type="InterPro" id="IPR024478">
    <property type="entry name" value="HlyB_4HB_MCP"/>
</dbReference>
<keyword evidence="2 6" id="KW-1133">Transmembrane helix</keyword>
<dbReference type="GO" id="GO:0016020">
    <property type="term" value="C:membrane"/>
    <property type="evidence" value="ECO:0007669"/>
    <property type="project" value="InterPro"/>
</dbReference>
<feature type="domain" description="HAMP" evidence="8">
    <location>
        <begin position="216"/>
        <end position="268"/>
    </location>
</feature>
<keyword evidence="3 5" id="KW-0807">Transducer</keyword>
<dbReference type="CDD" id="cd19411">
    <property type="entry name" value="MCP2201-like_sensor"/>
    <property type="match status" value="1"/>
</dbReference>
<dbReference type="Pfam" id="PF00672">
    <property type="entry name" value="HAMP"/>
    <property type="match status" value="1"/>
</dbReference>
<evidence type="ECO:0000256" key="4">
    <source>
        <dbReference type="ARBA" id="ARBA00029447"/>
    </source>
</evidence>
<dbReference type="SMART" id="SM00283">
    <property type="entry name" value="MA"/>
    <property type="match status" value="1"/>
</dbReference>
<dbReference type="AlphaFoldDB" id="A0A285EKY7"/>
<name>A0A285EKY7_9ACTN</name>
<evidence type="ECO:0000256" key="1">
    <source>
        <dbReference type="ARBA" id="ARBA00022692"/>
    </source>
</evidence>
<evidence type="ECO:0000256" key="3">
    <source>
        <dbReference type="ARBA" id="ARBA00023224"/>
    </source>
</evidence>
<evidence type="ECO:0000259" key="7">
    <source>
        <dbReference type="PROSITE" id="PS50111"/>
    </source>
</evidence>
<keyword evidence="6" id="KW-0472">Membrane</keyword>
<organism evidence="9 10">
    <name type="scientific">Geodermatophilus sabuli</name>
    <dbReference type="NCBI Taxonomy" id="1564158"/>
    <lineage>
        <taxon>Bacteria</taxon>
        <taxon>Bacillati</taxon>
        <taxon>Actinomycetota</taxon>
        <taxon>Actinomycetes</taxon>
        <taxon>Geodermatophilales</taxon>
        <taxon>Geodermatophilaceae</taxon>
        <taxon>Geodermatophilus</taxon>
    </lineage>
</organism>
<evidence type="ECO:0000313" key="9">
    <source>
        <dbReference type="EMBL" id="SNX98834.1"/>
    </source>
</evidence>
<dbReference type="GO" id="GO:0007165">
    <property type="term" value="P:signal transduction"/>
    <property type="evidence" value="ECO:0007669"/>
    <property type="project" value="UniProtKB-KW"/>
</dbReference>
<feature type="domain" description="Methyl-accepting transducer" evidence="7">
    <location>
        <begin position="273"/>
        <end position="502"/>
    </location>
</feature>
<evidence type="ECO:0000259" key="8">
    <source>
        <dbReference type="PROSITE" id="PS50885"/>
    </source>
</evidence>
<dbReference type="SMART" id="SM00304">
    <property type="entry name" value="HAMP"/>
    <property type="match status" value="1"/>
</dbReference>
<dbReference type="PROSITE" id="PS50885">
    <property type="entry name" value="HAMP"/>
    <property type="match status" value="1"/>
</dbReference>
<reference evidence="9 10" key="1">
    <citation type="submission" date="2017-09" db="EMBL/GenBank/DDBJ databases">
        <authorList>
            <person name="Ehlers B."/>
            <person name="Leendertz F.H."/>
        </authorList>
    </citation>
    <scope>NUCLEOTIDE SEQUENCE [LARGE SCALE GENOMIC DNA]</scope>
    <source>
        <strain evidence="9 10">DSM 46844</strain>
    </source>
</reference>
<dbReference type="Pfam" id="PF12729">
    <property type="entry name" value="4HB_MCP_1"/>
    <property type="match status" value="1"/>
</dbReference>
<dbReference type="EMBL" id="OBDO01000012">
    <property type="protein sequence ID" value="SNX98834.1"/>
    <property type="molecule type" value="Genomic_DNA"/>
</dbReference>
<dbReference type="SUPFAM" id="SSF58104">
    <property type="entry name" value="Methyl-accepting chemotaxis protein (MCP) signaling domain"/>
    <property type="match status" value="1"/>
</dbReference>
<comment type="similarity">
    <text evidence="4">Belongs to the methyl-accepting chemotaxis (MCP) protein family.</text>
</comment>
<dbReference type="PANTHER" id="PTHR32089:SF112">
    <property type="entry name" value="LYSOZYME-LIKE PROTEIN-RELATED"/>
    <property type="match status" value="1"/>
</dbReference>
<gene>
    <name evidence="9" type="ORF">SAMN06893097_112130</name>
</gene>
<evidence type="ECO:0000313" key="10">
    <source>
        <dbReference type="Proteomes" id="UP000219514"/>
    </source>
</evidence>
<dbReference type="PROSITE" id="PS50111">
    <property type="entry name" value="CHEMOTAXIS_TRANSDUC_2"/>
    <property type="match status" value="1"/>
</dbReference>
<evidence type="ECO:0000256" key="2">
    <source>
        <dbReference type="ARBA" id="ARBA00022989"/>
    </source>
</evidence>
<proteinExistence type="inferred from homology"/>
<dbReference type="Pfam" id="PF00015">
    <property type="entry name" value="MCPsignal"/>
    <property type="match status" value="1"/>
</dbReference>
<keyword evidence="1 6" id="KW-0812">Transmembrane</keyword>
<accession>A0A285EKY7</accession>
<evidence type="ECO:0000256" key="5">
    <source>
        <dbReference type="PROSITE-ProRule" id="PRU00284"/>
    </source>
</evidence>
<dbReference type="InterPro" id="IPR004089">
    <property type="entry name" value="MCPsignal_dom"/>
</dbReference>
<dbReference type="InterPro" id="IPR047347">
    <property type="entry name" value="YvaQ-like_sensor"/>
</dbReference>
<dbReference type="PANTHER" id="PTHR32089">
    <property type="entry name" value="METHYL-ACCEPTING CHEMOTAXIS PROTEIN MCPB"/>
    <property type="match status" value="1"/>
</dbReference>
<dbReference type="CDD" id="cd06225">
    <property type="entry name" value="HAMP"/>
    <property type="match status" value="1"/>
</dbReference>
<dbReference type="Proteomes" id="UP000219514">
    <property type="component" value="Unassembled WGS sequence"/>
</dbReference>